<dbReference type="EC" id="2.1.1.-" evidence="6"/>
<evidence type="ECO:0000313" key="7">
    <source>
        <dbReference type="Proteomes" id="UP001597417"/>
    </source>
</evidence>
<dbReference type="GO" id="GO:0032259">
    <property type="term" value="P:methylation"/>
    <property type="evidence" value="ECO:0007669"/>
    <property type="project" value="UniProtKB-KW"/>
</dbReference>
<dbReference type="EMBL" id="JBHUKR010000002">
    <property type="protein sequence ID" value="MFD2414969.1"/>
    <property type="molecule type" value="Genomic_DNA"/>
</dbReference>
<accession>A0ABW5FIY3</accession>
<dbReference type="PANTHER" id="PTHR43667">
    <property type="entry name" value="CYCLOPROPANE-FATTY-ACYL-PHOSPHOLIPID SYNTHASE"/>
    <property type="match status" value="1"/>
</dbReference>
<dbReference type="SUPFAM" id="SSF53335">
    <property type="entry name" value="S-adenosyl-L-methionine-dependent methyltransferases"/>
    <property type="match status" value="1"/>
</dbReference>
<keyword evidence="2 6" id="KW-0489">Methyltransferase</keyword>
<dbReference type="InterPro" id="IPR050723">
    <property type="entry name" value="CFA/CMAS"/>
</dbReference>
<dbReference type="GO" id="GO:0008168">
    <property type="term" value="F:methyltransferase activity"/>
    <property type="evidence" value="ECO:0007669"/>
    <property type="project" value="UniProtKB-KW"/>
</dbReference>
<keyword evidence="3 6" id="KW-0808">Transferase</keyword>
<keyword evidence="4" id="KW-0949">S-adenosyl-L-methionine</keyword>
<gene>
    <name evidence="6" type="ORF">ACFSXZ_01375</name>
</gene>
<dbReference type="Gene3D" id="3.40.50.150">
    <property type="entry name" value="Vaccinia Virus protein VP39"/>
    <property type="match status" value="1"/>
</dbReference>
<proteinExistence type="inferred from homology"/>
<keyword evidence="5" id="KW-0443">Lipid metabolism</keyword>
<evidence type="ECO:0000256" key="1">
    <source>
        <dbReference type="ARBA" id="ARBA00010815"/>
    </source>
</evidence>
<dbReference type="InterPro" id="IPR029063">
    <property type="entry name" value="SAM-dependent_MTases_sf"/>
</dbReference>
<dbReference type="Proteomes" id="UP001597417">
    <property type="component" value="Unassembled WGS sequence"/>
</dbReference>
<sequence>MSDANEVSIVREPIAVPTVEQALRATNQHYEFPPTFFARFLDRRLKYSSGLYLTPGATLDDAQTEKLHFIAKLLDVRSGSRLLDIGCGWGSLSLFMAEEYGCRVTGVTPSRAQADHIRKCASTIGVEGRIDVIVGPFSEVPIEVGFDAVTMVGSINHMPNQDDVLAKVHGLMHDEARLYLSESCFRSASKYKEFARRPGTLQVTEGIFGFAEMHPLSTLVRVVEDTGLSLTGVTDLTWHFKRTVNDWIERAVRERQAIEDIVPGMSEPLLEYLRTTNLAWGYTTKQYALTAVRSRLGVAGLT</sequence>
<dbReference type="RefSeq" id="WP_378260307.1">
    <property type="nucleotide sequence ID" value="NZ_JBHUKR010000002.1"/>
</dbReference>
<protein>
    <submittedName>
        <fullName evidence="6">SAM-dependent methyltransferase</fullName>
        <ecNumber evidence="6">2.1.1.-</ecNumber>
    </submittedName>
</protein>
<comment type="similarity">
    <text evidence="1">Belongs to the CFA/CMAS family.</text>
</comment>
<evidence type="ECO:0000256" key="4">
    <source>
        <dbReference type="ARBA" id="ARBA00022691"/>
    </source>
</evidence>
<dbReference type="PANTHER" id="PTHR43667:SF1">
    <property type="entry name" value="CYCLOPROPANE-FATTY-ACYL-PHOSPHOLIPID SYNTHASE"/>
    <property type="match status" value="1"/>
</dbReference>
<dbReference type="CDD" id="cd02440">
    <property type="entry name" value="AdoMet_MTases"/>
    <property type="match status" value="1"/>
</dbReference>
<reference evidence="7" key="1">
    <citation type="journal article" date="2019" name="Int. J. Syst. Evol. Microbiol.">
        <title>The Global Catalogue of Microorganisms (GCM) 10K type strain sequencing project: providing services to taxonomists for standard genome sequencing and annotation.</title>
        <authorList>
            <consortium name="The Broad Institute Genomics Platform"/>
            <consortium name="The Broad Institute Genome Sequencing Center for Infectious Disease"/>
            <person name="Wu L."/>
            <person name="Ma J."/>
        </authorList>
    </citation>
    <scope>NUCLEOTIDE SEQUENCE [LARGE SCALE GENOMIC DNA]</scope>
    <source>
        <strain evidence="7">CGMCC 4.7645</strain>
    </source>
</reference>
<evidence type="ECO:0000256" key="3">
    <source>
        <dbReference type="ARBA" id="ARBA00022679"/>
    </source>
</evidence>
<evidence type="ECO:0000313" key="6">
    <source>
        <dbReference type="EMBL" id="MFD2414969.1"/>
    </source>
</evidence>
<keyword evidence="7" id="KW-1185">Reference proteome</keyword>
<comment type="caution">
    <text evidence="6">The sequence shown here is derived from an EMBL/GenBank/DDBJ whole genome shotgun (WGS) entry which is preliminary data.</text>
</comment>
<evidence type="ECO:0000256" key="5">
    <source>
        <dbReference type="ARBA" id="ARBA00023098"/>
    </source>
</evidence>
<name>A0ABW5FIY3_9PSEU</name>
<dbReference type="Pfam" id="PF02353">
    <property type="entry name" value="CMAS"/>
    <property type="match status" value="1"/>
</dbReference>
<organism evidence="6 7">
    <name type="scientific">Amycolatopsis pigmentata</name>
    <dbReference type="NCBI Taxonomy" id="450801"/>
    <lineage>
        <taxon>Bacteria</taxon>
        <taxon>Bacillati</taxon>
        <taxon>Actinomycetota</taxon>
        <taxon>Actinomycetes</taxon>
        <taxon>Pseudonocardiales</taxon>
        <taxon>Pseudonocardiaceae</taxon>
        <taxon>Amycolatopsis</taxon>
    </lineage>
</organism>
<evidence type="ECO:0000256" key="2">
    <source>
        <dbReference type="ARBA" id="ARBA00022603"/>
    </source>
</evidence>